<feature type="region of interest" description="Disordered" evidence="1">
    <location>
        <begin position="37"/>
        <end position="114"/>
    </location>
</feature>
<gene>
    <name evidence="3" type="ORF">NGM99_19655</name>
</gene>
<reference evidence="3 4" key="1">
    <citation type="submission" date="2022-06" db="EMBL/GenBank/DDBJ databases">
        <title>Mesorhizobium sp. strain RP14 Genome sequencing and assembly.</title>
        <authorList>
            <person name="Kim I."/>
        </authorList>
    </citation>
    <scope>NUCLEOTIDE SEQUENCE [LARGE SCALE GENOMIC DNA]</scope>
    <source>
        <strain evidence="4">RP14(2022)</strain>
    </source>
</reference>
<evidence type="ECO:0000313" key="3">
    <source>
        <dbReference type="EMBL" id="MCO6052009.1"/>
    </source>
</evidence>
<evidence type="ECO:0000313" key="4">
    <source>
        <dbReference type="Proteomes" id="UP001205906"/>
    </source>
</evidence>
<evidence type="ECO:0000256" key="2">
    <source>
        <dbReference type="SAM" id="SignalP"/>
    </source>
</evidence>
<feature type="compositionally biased region" description="Low complexity" evidence="1">
    <location>
        <begin position="69"/>
        <end position="78"/>
    </location>
</feature>
<keyword evidence="4" id="KW-1185">Reference proteome</keyword>
<keyword evidence="2" id="KW-0732">Signal</keyword>
<proteinExistence type="predicted"/>
<dbReference type="PROSITE" id="PS51257">
    <property type="entry name" value="PROKAR_LIPOPROTEIN"/>
    <property type="match status" value="1"/>
</dbReference>
<organism evidence="3 4">
    <name type="scientific">Mesorhizobium liriopis</name>
    <dbReference type="NCBI Taxonomy" id="2953882"/>
    <lineage>
        <taxon>Bacteria</taxon>
        <taxon>Pseudomonadati</taxon>
        <taxon>Pseudomonadota</taxon>
        <taxon>Alphaproteobacteria</taxon>
        <taxon>Hyphomicrobiales</taxon>
        <taxon>Phyllobacteriaceae</taxon>
        <taxon>Mesorhizobium</taxon>
    </lineage>
</organism>
<name>A0ABT1CB05_9HYPH</name>
<evidence type="ECO:0000256" key="1">
    <source>
        <dbReference type="SAM" id="MobiDB-lite"/>
    </source>
</evidence>
<dbReference type="RefSeq" id="WP_252822134.1">
    <property type="nucleotide sequence ID" value="NZ_JAMXQS010000010.1"/>
</dbReference>
<comment type="caution">
    <text evidence="3">The sequence shown here is derived from an EMBL/GenBank/DDBJ whole genome shotgun (WGS) entry which is preliminary data.</text>
</comment>
<feature type="signal peptide" evidence="2">
    <location>
        <begin position="1"/>
        <end position="25"/>
    </location>
</feature>
<dbReference type="Proteomes" id="UP001205906">
    <property type="component" value="Unassembled WGS sequence"/>
</dbReference>
<dbReference type="EMBL" id="JAMXQS010000010">
    <property type="protein sequence ID" value="MCO6052009.1"/>
    <property type="molecule type" value="Genomic_DNA"/>
</dbReference>
<protein>
    <submittedName>
        <fullName evidence="3">Uncharacterized protein</fullName>
    </submittedName>
</protein>
<feature type="chain" id="PRO_5045484308" evidence="2">
    <location>
        <begin position="26"/>
        <end position="114"/>
    </location>
</feature>
<accession>A0ABT1CB05</accession>
<sequence length="114" mass="11598">MSILKKPRRAFSVAAALTAASLASACANIPEGSTDAANFPGATDTGTFPNLNVPPQKAAPQFNNEEKAAQQAKLASAKGRQGAPATGGQTRSPAELRRLAATHGQATLDAIEAE</sequence>